<feature type="site" description="Important for catalytic activity and assists the phosphoryl transfer reaction to Asp8 by balancing charge and orienting the reacting groups" evidence="15">
    <location>
        <position position="118"/>
    </location>
</feature>
<dbReference type="SFLD" id="SFLDG01135">
    <property type="entry name" value="C1.5.6:_HAD__Beta-PGM__Phospha"/>
    <property type="match status" value="1"/>
</dbReference>
<dbReference type="NCBIfam" id="TIGR01509">
    <property type="entry name" value="HAD-SF-IA-v3"/>
    <property type="match status" value="1"/>
</dbReference>
<dbReference type="SUPFAM" id="SSF56784">
    <property type="entry name" value="HAD-like"/>
    <property type="match status" value="1"/>
</dbReference>
<dbReference type="GO" id="GO:0005975">
    <property type="term" value="P:carbohydrate metabolic process"/>
    <property type="evidence" value="ECO:0007669"/>
    <property type="project" value="InterPro"/>
</dbReference>
<proteinExistence type="inferred from homology"/>
<dbReference type="STRING" id="263852.SAMN02745116_01065"/>
<dbReference type="Pfam" id="PF00702">
    <property type="entry name" value="Hydrolase"/>
    <property type="match status" value="1"/>
</dbReference>
<evidence type="ECO:0000256" key="11">
    <source>
        <dbReference type="ARBA" id="ARBA00044991"/>
    </source>
</evidence>
<evidence type="ECO:0000256" key="5">
    <source>
        <dbReference type="ARBA" id="ARBA00022723"/>
    </source>
</evidence>
<dbReference type="FunFam" id="1.10.150.240:FF:000010">
    <property type="entry name" value="Beta-phosphoglucomutase"/>
    <property type="match status" value="1"/>
</dbReference>
<evidence type="ECO:0000256" key="2">
    <source>
        <dbReference type="ARBA" id="ARBA00006171"/>
    </source>
</evidence>
<evidence type="ECO:0000256" key="8">
    <source>
        <dbReference type="ARBA" id="ARBA00023277"/>
    </source>
</evidence>
<evidence type="ECO:0000313" key="16">
    <source>
        <dbReference type="EMBL" id="SJZ65102.1"/>
    </source>
</evidence>
<name>A0A1T4MDT8_9ENTE</name>
<dbReference type="CDD" id="cd02598">
    <property type="entry name" value="HAD_BPGM"/>
    <property type="match status" value="1"/>
</dbReference>
<feature type="binding site" evidence="13">
    <location>
        <position position="51"/>
    </location>
    <ligand>
        <name>substrate</name>
    </ligand>
</feature>
<keyword evidence="4" id="KW-0597">Phosphoprotein</keyword>
<feature type="binding site" evidence="13">
    <location>
        <begin position="118"/>
        <end position="122"/>
    </location>
    <ligand>
        <name>substrate</name>
    </ligand>
</feature>
<dbReference type="SFLD" id="SFLDF00046">
    <property type="entry name" value="beta-phosphoglucomutase"/>
    <property type="match status" value="1"/>
</dbReference>
<dbReference type="PANTHER" id="PTHR46193">
    <property type="entry name" value="6-PHOSPHOGLUCONATE PHOSPHATASE"/>
    <property type="match status" value="1"/>
</dbReference>
<evidence type="ECO:0000256" key="4">
    <source>
        <dbReference type="ARBA" id="ARBA00022553"/>
    </source>
</evidence>
<feature type="binding site" evidence="13">
    <location>
        <begin position="8"/>
        <end position="10"/>
    </location>
    <ligand>
        <name>substrate</name>
    </ligand>
</feature>
<evidence type="ECO:0000256" key="6">
    <source>
        <dbReference type="ARBA" id="ARBA00022842"/>
    </source>
</evidence>
<gene>
    <name evidence="16" type="ORF">SAMN02745116_01065</name>
</gene>
<feature type="binding site" evidence="13">
    <location>
        <position position="24"/>
    </location>
    <ligand>
        <name>substrate</name>
    </ligand>
</feature>
<keyword evidence="3" id="KW-0963">Cytoplasm</keyword>
<comment type="catalytic activity">
    <reaction evidence="9">
        <text>beta-D-glucose 1-phosphate = beta-D-glucose 6-phosphate</text>
        <dbReference type="Rhea" id="RHEA:20113"/>
        <dbReference type="ChEBI" id="CHEBI:57684"/>
        <dbReference type="ChEBI" id="CHEBI:58247"/>
        <dbReference type="EC" id="5.4.2.6"/>
    </reaction>
</comment>
<reference evidence="16 17" key="1">
    <citation type="submission" date="2017-02" db="EMBL/GenBank/DDBJ databases">
        <authorList>
            <person name="Peterson S.W."/>
        </authorList>
    </citation>
    <scope>NUCLEOTIDE SEQUENCE [LARGE SCALE GENOMIC DNA]</scope>
    <source>
        <strain evidence="16 17">ATCC BAA-1030</strain>
    </source>
</reference>
<comment type="cofactor">
    <cofactor evidence="14">
        <name>Mg(2+)</name>
        <dbReference type="ChEBI" id="CHEBI:18420"/>
    </cofactor>
    <text evidence="14">Binds 2 magnesium ions per subunit.</text>
</comment>
<evidence type="ECO:0000256" key="14">
    <source>
        <dbReference type="PIRSR" id="PIRSR610972-3"/>
    </source>
</evidence>
<keyword evidence="8" id="KW-0119">Carbohydrate metabolism</keyword>
<dbReference type="RefSeq" id="WP_078806988.1">
    <property type="nucleotide sequence ID" value="NZ_FUXI01000009.1"/>
</dbReference>
<dbReference type="AlphaFoldDB" id="A0A1T4MDT8"/>
<feature type="site" description="Important for catalytic activity and assists the phosphoryl transfer reaction to Asp8 by balancing charge and orienting the reacting groups" evidence="15">
    <location>
        <position position="149"/>
    </location>
</feature>
<sequence>MFKAVLFDLDGVITDTAEYHYKAWKKLGEEIGISIDREFNEQLKGVSREDSLTRILNHGGQAGKFGNYTEEEFAELAKRKNDNYVEMIQQVSSKDVYSGILELLKELKENGIKIALASASKNGPALLSSMELTEYFDAIADPAKVPHGKPAPDIFIAAASGVGVKASECIGIEDAQAGIQAIKSSGALPIGVGRASDLGEDIALVPDTSSLSLDFLRKVWENEKRSGAF</sequence>
<dbReference type="GO" id="GO:0000287">
    <property type="term" value="F:magnesium ion binding"/>
    <property type="evidence" value="ECO:0007669"/>
    <property type="project" value="InterPro"/>
</dbReference>
<keyword evidence="6 14" id="KW-0460">Magnesium</keyword>
<accession>A0A1T4MDT8</accession>
<dbReference type="InterPro" id="IPR010976">
    <property type="entry name" value="B-phosphoglucomutase_hydrolase"/>
</dbReference>
<dbReference type="SFLD" id="SFLDS00003">
    <property type="entry name" value="Haloacid_Dehalogenase"/>
    <property type="match status" value="1"/>
</dbReference>
<dbReference type="SFLD" id="SFLDG01129">
    <property type="entry name" value="C1.5:_HAD__Beta-PGM__Phosphata"/>
    <property type="match status" value="1"/>
</dbReference>
<dbReference type="GO" id="GO:0008801">
    <property type="term" value="F:beta-phosphoglucomutase activity"/>
    <property type="evidence" value="ECO:0007669"/>
    <property type="project" value="UniProtKB-EC"/>
</dbReference>
<comment type="subcellular location">
    <subcellularLocation>
        <location evidence="1">Cytoplasm</location>
    </subcellularLocation>
</comment>
<keyword evidence="17" id="KW-1185">Reference proteome</keyword>
<dbReference type="PANTHER" id="PTHR46193:SF18">
    <property type="entry name" value="HEXITOL PHOSPHATASE B"/>
    <property type="match status" value="1"/>
</dbReference>
<evidence type="ECO:0000256" key="13">
    <source>
        <dbReference type="PIRSR" id="PIRSR610972-2"/>
    </source>
</evidence>
<evidence type="ECO:0000256" key="12">
    <source>
        <dbReference type="PIRSR" id="PIRSR610972-1"/>
    </source>
</evidence>
<evidence type="ECO:0000256" key="3">
    <source>
        <dbReference type="ARBA" id="ARBA00022490"/>
    </source>
</evidence>
<feature type="active site" description="Proton donor/acceptor" evidence="12">
    <location>
        <position position="10"/>
    </location>
</feature>
<feature type="binding site" evidence="13">
    <location>
        <position position="80"/>
    </location>
    <ligand>
        <name>substrate</name>
    </ligand>
</feature>
<dbReference type="InterPro" id="IPR051600">
    <property type="entry name" value="Beta-PGM-like"/>
</dbReference>
<feature type="binding site" evidence="13">
    <location>
        <begin position="43"/>
        <end position="48"/>
    </location>
    <ligand>
        <name>substrate</name>
    </ligand>
</feature>
<dbReference type="NCBIfam" id="TIGR01990">
    <property type="entry name" value="bPGM"/>
    <property type="match status" value="1"/>
</dbReference>
<feature type="binding site" evidence="14">
    <location>
        <position position="173"/>
    </location>
    <ligand>
        <name>Mg(2+)</name>
        <dbReference type="ChEBI" id="CHEBI:18420"/>
    </ligand>
</feature>
<dbReference type="InterPro" id="IPR010972">
    <property type="entry name" value="Beta-PGM"/>
</dbReference>
<dbReference type="Gene3D" id="1.10.150.240">
    <property type="entry name" value="Putative phosphatase, domain 2"/>
    <property type="match status" value="1"/>
</dbReference>
<dbReference type="Proteomes" id="UP000190328">
    <property type="component" value="Unassembled WGS sequence"/>
</dbReference>
<feature type="binding site" evidence="14">
    <location>
        <position position="174"/>
    </location>
    <ligand>
        <name>Mg(2+)</name>
        <dbReference type="ChEBI" id="CHEBI:18420"/>
    </ligand>
</feature>
<feature type="binding site" evidence="13">
    <location>
        <position position="149"/>
    </location>
    <ligand>
        <name>substrate</name>
    </ligand>
</feature>
<evidence type="ECO:0000256" key="7">
    <source>
        <dbReference type="ARBA" id="ARBA00023235"/>
    </source>
</evidence>
<evidence type="ECO:0000256" key="1">
    <source>
        <dbReference type="ARBA" id="ARBA00004496"/>
    </source>
</evidence>
<evidence type="ECO:0000256" key="10">
    <source>
        <dbReference type="ARBA" id="ARBA00044968"/>
    </source>
</evidence>
<dbReference type="Gene3D" id="3.40.50.1000">
    <property type="entry name" value="HAD superfamily/HAD-like"/>
    <property type="match status" value="1"/>
</dbReference>
<dbReference type="EC" id="5.4.2.6" evidence="10"/>
<evidence type="ECO:0000256" key="9">
    <source>
        <dbReference type="ARBA" id="ARBA00044926"/>
    </source>
</evidence>
<dbReference type="InterPro" id="IPR006439">
    <property type="entry name" value="HAD-SF_hydro_IA"/>
</dbReference>
<dbReference type="InterPro" id="IPR023214">
    <property type="entry name" value="HAD_sf"/>
</dbReference>
<dbReference type="NCBIfam" id="TIGR02009">
    <property type="entry name" value="PGMB-YQAB-SF"/>
    <property type="match status" value="1"/>
</dbReference>
<dbReference type="GO" id="GO:0005737">
    <property type="term" value="C:cytoplasm"/>
    <property type="evidence" value="ECO:0007669"/>
    <property type="project" value="UniProtKB-SubCell"/>
</dbReference>
<dbReference type="OrthoDB" id="9797743at2"/>
<dbReference type="InterPro" id="IPR036412">
    <property type="entry name" value="HAD-like_sf"/>
</dbReference>
<dbReference type="EMBL" id="FUXI01000009">
    <property type="protein sequence ID" value="SJZ65102.1"/>
    <property type="molecule type" value="Genomic_DNA"/>
</dbReference>
<evidence type="ECO:0000313" key="17">
    <source>
        <dbReference type="Proteomes" id="UP000190328"/>
    </source>
</evidence>
<keyword evidence="5 14" id="KW-0479">Metal-binding</keyword>
<feature type="binding site" evidence="14">
    <location>
        <position position="8"/>
    </location>
    <ligand>
        <name>Mg(2+)</name>
        <dbReference type="ChEBI" id="CHEBI:18420"/>
    </ligand>
</feature>
<dbReference type="InterPro" id="IPR023198">
    <property type="entry name" value="PGP-like_dom2"/>
</dbReference>
<organism evidence="16 17">
    <name type="scientific">Pilibacter termitis</name>
    <dbReference type="NCBI Taxonomy" id="263852"/>
    <lineage>
        <taxon>Bacteria</taxon>
        <taxon>Bacillati</taxon>
        <taxon>Bacillota</taxon>
        <taxon>Bacilli</taxon>
        <taxon>Lactobacillales</taxon>
        <taxon>Enterococcaceae</taxon>
        <taxon>Pilibacter</taxon>
    </lineage>
</organism>
<feature type="active site" description="Nucleophile" evidence="12">
    <location>
        <position position="8"/>
    </location>
</feature>
<protein>
    <recommendedName>
        <fullName evidence="11">Beta-phosphoglucomutase</fullName>
        <ecNumber evidence="10">5.4.2.6</ecNumber>
    </recommendedName>
</protein>
<comment type="similarity">
    <text evidence="2">Belongs to the HAD-like hydrolase superfamily. CbbY/CbbZ/Gph/YieH family.</text>
</comment>
<evidence type="ECO:0000256" key="15">
    <source>
        <dbReference type="PIRSR" id="PIRSR610972-4"/>
    </source>
</evidence>
<feature type="binding site" evidence="14">
    <location>
        <position position="10"/>
    </location>
    <ligand>
        <name>Mg(2+)</name>
        <dbReference type="ChEBI" id="CHEBI:18420"/>
    </ligand>
</feature>
<keyword evidence="7" id="KW-0413">Isomerase</keyword>